<evidence type="ECO:0000313" key="14">
    <source>
        <dbReference type="EMBL" id="KAB1225322.1"/>
    </source>
</evidence>
<organism evidence="14 15">
    <name type="scientific">Morella rubra</name>
    <name type="common">Chinese bayberry</name>
    <dbReference type="NCBI Taxonomy" id="262757"/>
    <lineage>
        <taxon>Eukaryota</taxon>
        <taxon>Viridiplantae</taxon>
        <taxon>Streptophyta</taxon>
        <taxon>Embryophyta</taxon>
        <taxon>Tracheophyta</taxon>
        <taxon>Spermatophyta</taxon>
        <taxon>Magnoliopsida</taxon>
        <taxon>eudicotyledons</taxon>
        <taxon>Gunneridae</taxon>
        <taxon>Pentapetalae</taxon>
        <taxon>rosids</taxon>
        <taxon>fabids</taxon>
        <taxon>Fagales</taxon>
        <taxon>Myricaceae</taxon>
        <taxon>Morella</taxon>
    </lineage>
</organism>
<comment type="caution">
    <text evidence="14">The sequence shown here is derived from an EMBL/GenBank/DDBJ whole genome shotgun (WGS) entry which is preliminary data.</text>
</comment>
<dbReference type="InterPro" id="IPR050665">
    <property type="entry name" value="Cytochrome_P450_Monooxygen"/>
</dbReference>
<evidence type="ECO:0000256" key="6">
    <source>
        <dbReference type="ARBA" id="ARBA00022989"/>
    </source>
</evidence>
<keyword evidence="8 11" id="KW-0408">Iron</keyword>
<dbReference type="PROSITE" id="PS00086">
    <property type="entry name" value="CYTOCHROME_P450"/>
    <property type="match status" value="1"/>
</dbReference>
<dbReference type="GO" id="GO:0016705">
    <property type="term" value="F:oxidoreductase activity, acting on paired donors, with incorporation or reduction of molecular oxygen"/>
    <property type="evidence" value="ECO:0007669"/>
    <property type="project" value="InterPro"/>
</dbReference>
<gene>
    <name evidence="14" type="ORF">CJ030_MR1G015642</name>
</gene>
<evidence type="ECO:0000256" key="10">
    <source>
        <dbReference type="ARBA" id="ARBA00023136"/>
    </source>
</evidence>
<dbReference type="PANTHER" id="PTHR24282">
    <property type="entry name" value="CYTOCHROME P450 FAMILY MEMBER"/>
    <property type="match status" value="1"/>
</dbReference>
<dbReference type="GO" id="GO:0004497">
    <property type="term" value="F:monooxygenase activity"/>
    <property type="evidence" value="ECO:0007669"/>
    <property type="project" value="UniProtKB-KW"/>
</dbReference>
<protein>
    <recommendedName>
        <fullName evidence="16">Cytochrome P450 714C2</fullName>
    </recommendedName>
</protein>
<dbReference type="EMBL" id="RXIC02000019">
    <property type="protein sequence ID" value="KAB1225322.1"/>
    <property type="molecule type" value="Genomic_DNA"/>
</dbReference>
<keyword evidence="10 13" id="KW-0472">Membrane</keyword>
<keyword evidence="15" id="KW-1185">Reference proteome</keyword>
<dbReference type="PRINTS" id="PR00463">
    <property type="entry name" value="EP450I"/>
</dbReference>
<dbReference type="InterPro" id="IPR001128">
    <property type="entry name" value="Cyt_P450"/>
</dbReference>
<feature type="binding site" description="axial binding residue" evidence="11">
    <location>
        <position position="463"/>
    </location>
    <ligand>
        <name>heme</name>
        <dbReference type="ChEBI" id="CHEBI:30413"/>
    </ligand>
    <ligandPart>
        <name>Fe</name>
        <dbReference type="ChEBI" id="CHEBI:18248"/>
    </ligandPart>
</feature>
<evidence type="ECO:0000256" key="5">
    <source>
        <dbReference type="ARBA" id="ARBA00022723"/>
    </source>
</evidence>
<comment type="subcellular location">
    <subcellularLocation>
        <location evidence="1">Membrane</location>
        <topology evidence="1">Single-pass membrane protein</topology>
    </subcellularLocation>
</comment>
<evidence type="ECO:0000256" key="3">
    <source>
        <dbReference type="ARBA" id="ARBA00022617"/>
    </source>
</evidence>
<keyword evidence="5 11" id="KW-0479">Metal-binding</keyword>
<evidence type="ECO:0000256" key="9">
    <source>
        <dbReference type="ARBA" id="ARBA00023033"/>
    </source>
</evidence>
<dbReference type="PRINTS" id="PR00385">
    <property type="entry name" value="P450"/>
</dbReference>
<dbReference type="Proteomes" id="UP000516437">
    <property type="component" value="Chromosome 1"/>
</dbReference>
<keyword evidence="3 11" id="KW-0349">Heme</keyword>
<evidence type="ECO:0000256" key="11">
    <source>
        <dbReference type="PIRSR" id="PIRSR602401-1"/>
    </source>
</evidence>
<dbReference type="OrthoDB" id="1470350at2759"/>
<keyword evidence="6 13" id="KW-1133">Transmembrane helix</keyword>
<dbReference type="GO" id="GO:0016020">
    <property type="term" value="C:membrane"/>
    <property type="evidence" value="ECO:0007669"/>
    <property type="project" value="UniProtKB-SubCell"/>
</dbReference>
<accession>A0A6A1WJ67</accession>
<evidence type="ECO:0000256" key="4">
    <source>
        <dbReference type="ARBA" id="ARBA00022692"/>
    </source>
</evidence>
<keyword evidence="4 13" id="KW-0812">Transmembrane</keyword>
<evidence type="ECO:0000313" key="15">
    <source>
        <dbReference type="Proteomes" id="UP000516437"/>
    </source>
</evidence>
<evidence type="ECO:0000256" key="8">
    <source>
        <dbReference type="ARBA" id="ARBA00023004"/>
    </source>
</evidence>
<evidence type="ECO:0008006" key="16">
    <source>
        <dbReference type="Google" id="ProtNLM"/>
    </source>
</evidence>
<evidence type="ECO:0000256" key="2">
    <source>
        <dbReference type="ARBA" id="ARBA00010617"/>
    </source>
</evidence>
<dbReference type="GO" id="GO:0005506">
    <property type="term" value="F:iron ion binding"/>
    <property type="evidence" value="ECO:0007669"/>
    <property type="project" value="InterPro"/>
</dbReference>
<proteinExistence type="inferred from homology"/>
<comment type="cofactor">
    <cofactor evidence="11">
        <name>heme</name>
        <dbReference type="ChEBI" id="CHEBI:30413"/>
    </cofactor>
</comment>
<keyword evidence="7 12" id="KW-0560">Oxidoreductase</keyword>
<dbReference type="InterPro" id="IPR017972">
    <property type="entry name" value="Cyt_P450_CS"/>
</dbReference>
<dbReference type="PANTHER" id="PTHR24282:SF121">
    <property type="entry name" value="CYTOCHROME P450 714C2-LIKE"/>
    <property type="match status" value="1"/>
</dbReference>
<dbReference type="InterPro" id="IPR002401">
    <property type="entry name" value="Cyt_P450_E_grp-I"/>
</dbReference>
<dbReference type="Gene3D" id="1.10.630.10">
    <property type="entry name" value="Cytochrome P450"/>
    <property type="match status" value="1"/>
</dbReference>
<comment type="similarity">
    <text evidence="2 12">Belongs to the cytochrome P450 family.</text>
</comment>
<evidence type="ECO:0000256" key="12">
    <source>
        <dbReference type="RuleBase" id="RU000461"/>
    </source>
</evidence>
<name>A0A6A1WJ67_9ROSI</name>
<dbReference type="SUPFAM" id="SSF48264">
    <property type="entry name" value="Cytochrome P450"/>
    <property type="match status" value="1"/>
</dbReference>
<reference evidence="14 15" key="1">
    <citation type="journal article" date="2019" name="Plant Biotechnol. J.">
        <title>The red bayberry genome and genetic basis of sex determination.</title>
        <authorList>
            <person name="Jia H.M."/>
            <person name="Jia H.J."/>
            <person name="Cai Q.L."/>
            <person name="Wang Y."/>
            <person name="Zhao H.B."/>
            <person name="Yang W.F."/>
            <person name="Wang G.Y."/>
            <person name="Li Y.H."/>
            <person name="Zhan D.L."/>
            <person name="Shen Y.T."/>
            <person name="Niu Q.F."/>
            <person name="Chang L."/>
            <person name="Qiu J."/>
            <person name="Zhao L."/>
            <person name="Xie H.B."/>
            <person name="Fu W.Y."/>
            <person name="Jin J."/>
            <person name="Li X.W."/>
            <person name="Jiao Y."/>
            <person name="Zhou C.C."/>
            <person name="Tu T."/>
            <person name="Chai C.Y."/>
            <person name="Gao J.L."/>
            <person name="Fan L.J."/>
            <person name="van de Weg E."/>
            <person name="Wang J.Y."/>
            <person name="Gao Z.S."/>
        </authorList>
    </citation>
    <scope>NUCLEOTIDE SEQUENCE [LARGE SCALE GENOMIC DNA]</scope>
    <source>
        <tissue evidence="14">Leaves</tissue>
    </source>
</reference>
<keyword evidence="9 12" id="KW-0503">Monooxygenase</keyword>
<evidence type="ECO:0000256" key="7">
    <source>
        <dbReference type="ARBA" id="ARBA00023002"/>
    </source>
</evidence>
<feature type="transmembrane region" description="Helical" evidence="13">
    <location>
        <begin position="6"/>
        <end position="32"/>
    </location>
</feature>
<evidence type="ECO:0000256" key="1">
    <source>
        <dbReference type="ARBA" id="ARBA00004167"/>
    </source>
</evidence>
<dbReference type="AlphaFoldDB" id="A0A6A1WJ67"/>
<evidence type="ECO:0000256" key="13">
    <source>
        <dbReference type="SAM" id="Phobius"/>
    </source>
</evidence>
<dbReference type="Pfam" id="PF00067">
    <property type="entry name" value="p450"/>
    <property type="match status" value="1"/>
</dbReference>
<sequence>MELPLLFFRIMITVALLGFISMFIKMCDVVILKPERLRSKLRKQGIRGPRPSFLLGNVGALQKTQSLDSKAQQGEQPTTHNCSSIIFPFLDQWTKQYGPTFMFALGNIQILHMNHPDAVKEMSVCTSLDLGKPSYQARERGPLLGQGILTSNGAKWAHQRKILAPELYMEKVKTMMNLMVESSIALMKSWTDQINREGGVADINIDEYMRSFSGDVISRACFGSNFSKGEQIFLKLRALQEQMSRKLLFNGVPGVRYLPTKSNRETRRLEKEVRALILKVVNERKATTSEKDLLQMILEASTGSDFTQDETERFIVDNCKNIYLAGYETTAVSATWTLMLLAANPEWQTRVRAEVLEVCGGQLPNSELVRKIKTLNMVIHESLRLYPPVPVLSREALRDTKFGDIRVPKGVNIWTLMVTLHQDPDIWGPDAEKFNPERFANGINSACKLPHLYMPFGVGPRTCLGQNFAMAELKILLALIVSNFSFSLSPKYRHSPALKLVIEPEHGVDLVIKRL</sequence>
<dbReference type="GO" id="GO:0020037">
    <property type="term" value="F:heme binding"/>
    <property type="evidence" value="ECO:0007669"/>
    <property type="project" value="InterPro"/>
</dbReference>
<dbReference type="InterPro" id="IPR036396">
    <property type="entry name" value="Cyt_P450_sf"/>
</dbReference>